<organism evidence="10">
    <name type="scientific">marine metagenome</name>
    <dbReference type="NCBI Taxonomy" id="408172"/>
    <lineage>
        <taxon>unclassified sequences</taxon>
        <taxon>metagenomes</taxon>
        <taxon>ecological metagenomes</taxon>
    </lineage>
</organism>
<reference evidence="10" key="1">
    <citation type="submission" date="2018-05" db="EMBL/GenBank/DDBJ databases">
        <authorList>
            <person name="Lanie J.A."/>
            <person name="Ng W.-L."/>
            <person name="Kazmierczak K.M."/>
            <person name="Andrzejewski T.M."/>
            <person name="Davidsen T.M."/>
            <person name="Wayne K.J."/>
            <person name="Tettelin H."/>
            <person name="Glass J.I."/>
            <person name="Rusch D."/>
            <person name="Podicherti R."/>
            <person name="Tsui H.-C.T."/>
            <person name="Winkler M.E."/>
        </authorList>
    </citation>
    <scope>NUCLEOTIDE SEQUENCE</scope>
</reference>
<dbReference type="PANTHER" id="PTHR43616:SF5">
    <property type="entry name" value="GLYCEROL DEHYDROGENASE 1"/>
    <property type="match status" value="1"/>
</dbReference>
<evidence type="ECO:0000256" key="5">
    <source>
        <dbReference type="ARBA" id="ARBA00023002"/>
    </source>
</evidence>
<evidence type="ECO:0000256" key="8">
    <source>
        <dbReference type="ARBA" id="ARBA00023209"/>
    </source>
</evidence>
<keyword evidence="4" id="KW-0521">NADP</keyword>
<proteinExistence type="predicted"/>
<keyword evidence="8" id="KW-0594">Phospholipid biosynthesis</keyword>
<evidence type="ECO:0000256" key="9">
    <source>
        <dbReference type="ARBA" id="ARBA00023264"/>
    </source>
</evidence>
<evidence type="ECO:0000256" key="3">
    <source>
        <dbReference type="ARBA" id="ARBA00022723"/>
    </source>
</evidence>
<keyword evidence="1" id="KW-0963">Cytoplasm</keyword>
<protein>
    <recommendedName>
        <fullName evidence="11">Alcohol dehydrogenase iron-type/glycerol dehydrogenase GldA domain-containing protein</fullName>
    </recommendedName>
</protein>
<dbReference type="SUPFAM" id="SSF56796">
    <property type="entry name" value="Dehydroquinate synthase-like"/>
    <property type="match status" value="1"/>
</dbReference>
<dbReference type="GO" id="GO:0016614">
    <property type="term" value="F:oxidoreductase activity, acting on CH-OH group of donors"/>
    <property type="evidence" value="ECO:0007669"/>
    <property type="project" value="InterPro"/>
</dbReference>
<dbReference type="AlphaFoldDB" id="A0A383CGB6"/>
<dbReference type="PANTHER" id="PTHR43616">
    <property type="entry name" value="GLYCEROL DEHYDROGENASE"/>
    <property type="match status" value="1"/>
</dbReference>
<dbReference type="Gene3D" id="3.40.50.1970">
    <property type="match status" value="1"/>
</dbReference>
<sequence>MKHINGETNVKSLRFGSGSIKGIGKEIGKFVVITMEVPWKLVKNDIGGQPEGVIFIDTVDQDALNKLLLTIPDIDSVVGIGGGMAVDAAKYFSWKRNVRLISIPTIVSVDAFLTPAAGVRFENKVIYVGNSSPDPLIIDYDIIRTAPKTLNIAGIGDLLSIHTASFDWKHAEKNAQSEFPYSQDAMLSG</sequence>
<dbReference type="GO" id="GO:0046872">
    <property type="term" value="F:metal ion binding"/>
    <property type="evidence" value="ECO:0007669"/>
    <property type="project" value="UniProtKB-KW"/>
</dbReference>
<evidence type="ECO:0000313" key="10">
    <source>
        <dbReference type="EMBL" id="SVE31103.1"/>
    </source>
</evidence>
<dbReference type="Pfam" id="PF13685">
    <property type="entry name" value="Fe-ADH_2"/>
    <property type="match status" value="1"/>
</dbReference>
<keyword evidence="5" id="KW-0560">Oxidoreductase</keyword>
<evidence type="ECO:0000256" key="1">
    <source>
        <dbReference type="ARBA" id="ARBA00022490"/>
    </source>
</evidence>
<evidence type="ECO:0000256" key="2">
    <source>
        <dbReference type="ARBA" id="ARBA00022516"/>
    </source>
</evidence>
<evidence type="ECO:0000256" key="4">
    <source>
        <dbReference type="ARBA" id="ARBA00022857"/>
    </source>
</evidence>
<dbReference type="Gene3D" id="1.20.1090.10">
    <property type="entry name" value="Dehydroquinate synthase-like - alpha domain"/>
    <property type="match status" value="1"/>
</dbReference>
<evidence type="ECO:0000256" key="7">
    <source>
        <dbReference type="ARBA" id="ARBA00023098"/>
    </source>
</evidence>
<keyword evidence="9" id="KW-1208">Phospholipid metabolism</keyword>
<accession>A0A383CGB6</accession>
<gene>
    <name evidence="10" type="ORF">METZ01_LOCUS483957</name>
</gene>
<dbReference type="InterPro" id="IPR016205">
    <property type="entry name" value="Glycerol_DH"/>
</dbReference>
<evidence type="ECO:0008006" key="11">
    <source>
        <dbReference type="Google" id="ProtNLM"/>
    </source>
</evidence>
<keyword evidence="6" id="KW-0520">NAD</keyword>
<feature type="non-terminal residue" evidence="10">
    <location>
        <position position="189"/>
    </location>
</feature>
<evidence type="ECO:0000256" key="6">
    <source>
        <dbReference type="ARBA" id="ARBA00023027"/>
    </source>
</evidence>
<keyword evidence="2" id="KW-0444">Lipid biosynthesis</keyword>
<dbReference type="EMBL" id="UINC01208527">
    <property type="protein sequence ID" value="SVE31103.1"/>
    <property type="molecule type" value="Genomic_DNA"/>
</dbReference>
<keyword evidence="7" id="KW-0443">Lipid metabolism</keyword>
<keyword evidence="3" id="KW-0479">Metal-binding</keyword>
<dbReference type="InterPro" id="IPR032837">
    <property type="entry name" value="G1PDH"/>
</dbReference>
<dbReference type="GO" id="GO:0008654">
    <property type="term" value="P:phospholipid biosynthetic process"/>
    <property type="evidence" value="ECO:0007669"/>
    <property type="project" value="UniProtKB-KW"/>
</dbReference>
<name>A0A383CGB6_9ZZZZ</name>